<comment type="similarity">
    <text evidence="2 10">Belongs to the cation transport ATPase (P-type) (TC 3.A.3) family. Type IB subfamily.</text>
</comment>
<dbReference type="Pfam" id="PF00702">
    <property type="entry name" value="Hydrolase"/>
    <property type="match status" value="1"/>
</dbReference>
<dbReference type="InterPro" id="IPR001757">
    <property type="entry name" value="P_typ_ATPase"/>
</dbReference>
<evidence type="ECO:0000256" key="5">
    <source>
        <dbReference type="ARBA" id="ARBA00022967"/>
    </source>
</evidence>
<evidence type="ECO:0000256" key="9">
    <source>
        <dbReference type="ARBA" id="ARBA00049338"/>
    </source>
</evidence>
<keyword evidence="5" id="KW-1278">Translocase</keyword>
<keyword evidence="3" id="KW-0104">Cadmium</keyword>
<dbReference type="SFLD" id="SFLDS00003">
    <property type="entry name" value="Haloacid_Dehalogenase"/>
    <property type="match status" value="1"/>
</dbReference>
<evidence type="ECO:0000259" key="11">
    <source>
        <dbReference type="Pfam" id="PF00122"/>
    </source>
</evidence>
<dbReference type="SUPFAM" id="SSF81653">
    <property type="entry name" value="Calcium ATPase, transduction domain A"/>
    <property type="match status" value="1"/>
</dbReference>
<evidence type="ECO:0000313" key="13">
    <source>
        <dbReference type="Proteomes" id="UP001437460"/>
    </source>
</evidence>
<dbReference type="InterPro" id="IPR051014">
    <property type="entry name" value="Cation_Transport_ATPase_IB"/>
</dbReference>
<reference evidence="12 13" key="1">
    <citation type="submission" date="2024-03" db="EMBL/GenBank/DDBJ databases">
        <title>Human intestinal bacterial collection.</title>
        <authorList>
            <person name="Pauvert C."/>
            <person name="Hitch T.C.A."/>
            <person name="Clavel T."/>
        </authorList>
    </citation>
    <scope>NUCLEOTIDE SEQUENCE [LARGE SCALE GENOMIC DNA]</scope>
    <source>
        <strain evidence="12 13">CLA-AP-H27</strain>
    </source>
</reference>
<keyword evidence="6" id="KW-1133">Transmembrane helix</keyword>
<dbReference type="EC" id="7.2.2.21" evidence="8"/>
<evidence type="ECO:0000256" key="10">
    <source>
        <dbReference type="RuleBase" id="RU362081"/>
    </source>
</evidence>
<keyword evidence="10" id="KW-0479">Metal-binding</keyword>
<organism evidence="12 13">
    <name type="scientific">Ventrimonas faecis</name>
    <dbReference type="NCBI Taxonomy" id="3133170"/>
    <lineage>
        <taxon>Bacteria</taxon>
        <taxon>Bacillati</taxon>
        <taxon>Bacillota</taxon>
        <taxon>Clostridia</taxon>
        <taxon>Lachnospirales</taxon>
        <taxon>Lachnospiraceae</taxon>
        <taxon>Ventrimonas</taxon>
    </lineage>
</organism>
<dbReference type="InterPro" id="IPR036412">
    <property type="entry name" value="HAD-like_sf"/>
</dbReference>
<dbReference type="PROSITE" id="PS00154">
    <property type="entry name" value="ATPASE_E1_E2"/>
    <property type="match status" value="1"/>
</dbReference>
<dbReference type="PRINTS" id="PR00119">
    <property type="entry name" value="CATATPASE"/>
</dbReference>
<keyword evidence="10" id="KW-1003">Cell membrane</keyword>
<dbReference type="EMBL" id="JBBMFJ010000007">
    <property type="protein sequence ID" value="MEQ2562575.1"/>
    <property type="molecule type" value="Genomic_DNA"/>
</dbReference>
<dbReference type="Gene3D" id="2.70.150.10">
    <property type="entry name" value="Calcium-transporting ATPase, cytoplasmic transduction domain A"/>
    <property type="match status" value="1"/>
</dbReference>
<dbReference type="InterPro" id="IPR023299">
    <property type="entry name" value="ATPase_P-typ_cyto_dom_N"/>
</dbReference>
<dbReference type="PANTHER" id="PTHR48085">
    <property type="entry name" value="CADMIUM/ZINC-TRANSPORTING ATPASE HMA2-RELATED"/>
    <property type="match status" value="1"/>
</dbReference>
<dbReference type="Pfam" id="PF00122">
    <property type="entry name" value="E1-E2_ATPase"/>
    <property type="match status" value="1"/>
</dbReference>
<comment type="catalytic activity">
    <reaction evidence="9">
        <text>Cd(2+)(in) + ATP + H2O = Cd(2+)(out) + ADP + phosphate + H(+)</text>
        <dbReference type="Rhea" id="RHEA:12132"/>
        <dbReference type="ChEBI" id="CHEBI:15377"/>
        <dbReference type="ChEBI" id="CHEBI:15378"/>
        <dbReference type="ChEBI" id="CHEBI:30616"/>
        <dbReference type="ChEBI" id="CHEBI:43474"/>
        <dbReference type="ChEBI" id="CHEBI:48775"/>
        <dbReference type="ChEBI" id="CHEBI:456216"/>
        <dbReference type="EC" id="7.2.2.21"/>
    </reaction>
</comment>
<dbReference type="InterPro" id="IPR008250">
    <property type="entry name" value="ATPase_P-typ_transduc_dom_A_sf"/>
</dbReference>
<evidence type="ECO:0000256" key="3">
    <source>
        <dbReference type="ARBA" id="ARBA00022539"/>
    </source>
</evidence>
<keyword evidence="13" id="KW-1185">Reference proteome</keyword>
<keyword evidence="10" id="KW-0067">ATP-binding</keyword>
<protein>
    <recommendedName>
        <fullName evidence="8">Cd(2+)-exporting ATPase</fullName>
        <ecNumber evidence="8">7.2.2.21</ecNumber>
    </recommendedName>
</protein>
<evidence type="ECO:0000256" key="1">
    <source>
        <dbReference type="ARBA" id="ARBA00004141"/>
    </source>
</evidence>
<evidence type="ECO:0000256" key="8">
    <source>
        <dbReference type="ARBA" id="ARBA00039103"/>
    </source>
</evidence>
<dbReference type="Proteomes" id="UP001437460">
    <property type="component" value="Unassembled WGS sequence"/>
</dbReference>
<dbReference type="Gene3D" id="3.40.1110.10">
    <property type="entry name" value="Calcium-transporting ATPase, cytoplasmic domain N"/>
    <property type="match status" value="1"/>
</dbReference>
<dbReference type="RefSeq" id="WP_349228860.1">
    <property type="nucleotide sequence ID" value="NZ_JBBMFJ010000007.1"/>
</dbReference>
<proteinExistence type="inferred from homology"/>
<keyword evidence="4" id="KW-0812">Transmembrane</keyword>
<evidence type="ECO:0000256" key="7">
    <source>
        <dbReference type="ARBA" id="ARBA00023136"/>
    </source>
</evidence>
<dbReference type="SFLD" id="SFLDF00027">
    <property type="entry name" value="p-type_atpase"/>
    <property type="match status" value="1"/>
</dbReference>
<dbReference type="InterPro" id="IPR027256">
    <property type="entry name" value="P-typ_ATPase_IB"/>
</dbReference>
<evidence type="ECO:0000256" key="2">
    <source>
        <dbReference type="ARBA" id="ARBA00006024"/>
    </source>
</evidence>
<dbReference type="PANTHER" id="PTHR48085:SF5">
    <property type="entry name" value="CADMIUM_ZINC-TRANSPORTING ATPASE HMA4-RELATED"/>
    <property type="match status" value="1"/>
</dbReference>
<comment type="subcellular location">
    <subcellularLocation>
        <location evidence="10">Cell membrane</location>
    </subcellularLocation>
    <subcellularLocation>
        <location evidence="1">Membrane</location>
        <topology evidence="1">Multi-pass membrane protein</topology>
    </subcellularLocation>
</comment>
<name>A0ABV1HJV9_9FIRM</name>
<dbReference type="Gene3D" id="3.40.50.1000">
    <property type="entry name" value="HAD superfamily/HAD-like"/>
    <property type="match status" value="1"/>
</dbReference>
<gene>
    <name evidence="12" type="ORF">WMO41_05285</name>
</gene>
<dbReference type="InterPro" id="IPR044492">
    <property type="entry name" value="P_typ_ATPase_HD_dom"/>
</dbReference>
<dbReference type="NCBIfam" id="TIGR01494">
    <property type="entry name" value="ATPase_P-type"/>
    <property type="match status" value="1"/>
</dbReference>
<dbReference type="InterPro" id="IPR059000">
    <property type="entry name" value="ATPase_P-type_domA"/>
</dbReference>
<dbReference type="NCBIfam" id="TIGR01525">
    <property type="entry name" value="ATPase-IB_hvy"/>
    <property type="match status" value="1"/>
</dbReference>
<sequence>MKFVIKHEIRGRIRVQILQGRMSIEQADTLQYYFNAKPYAISVKVRERLSEIVIHYDGDRETVVHDLQTFSYAKAEVPESYIQNSGRALNSEYWEKLMTRVIMRAGNCLFLPAGVRAVITSVKSVKYIWKGICTLAARKIEVPVLDATAIGVSIIRSDFDTAGSVMFLLGIGEILEEWTHKKSVGDLARSMSLNISKVWLVSDGQEVLVPTNTIQKSDLVRVHMGNVIPFDGEVTDGEAMVNQASLTGESVPAEKTAGATVYAGTVVEEGEITIRVKETGGSSKFDKIVTMIEESEKLKSSLEGKAEHLADTLVPYSLLGTGLTWLITRNATKALSILMVDFSCALKLAMPISVLSAIREANMYDITVKGGKYLEAMAEADTIVFDKTGTLTKAQPTVVDVVAFNDMTSDELLRIAACLEEHFPHSMAKAVVDAAKKKHLVHEELHSKVEYIVAHGISTTLEDKMGDKKAIIGSAHFVFEDESCTIPAGKQELFDSLPPEYSHLYLAIDGKLAAVICIQDPLREEARDVIASLKEAGISKVVMMTGDSERTAKAIAALAGVDEYYSEVLPEDKASFVEKEKAEGRKVIMIGDGINDSPALSAANVGIAISDGAELAREIADVTIGADNLYEVVTLKLISNHLMERIHWNYRTIVGFNAGLIALGVLGVLPPATSALLHNTSTLLISLKSMQNLLPE</sequence>
<dbReference type="SUPFAM" id="SSF56784">
    <property type="entry name" value="HAD-like"/>
    <property type="match status" value="1"/>
</dbReference>
<accession>A0ABV1HJV9</accession>
<dbReference type="PRINTS" id="PR00120">
    <property type="entry name" value="HATPASE"/>
</dbReference>
<keyword evidence="7" id="KW-0472">Membrane</keyword>
<keyword evidence="10" id="KW-0547">Nucleotide-binding</keyword>
<evidence type="ECO:0000256" key="6">
    <source>
        <dbReference type="ARBA" id="ARBA00022989"/>
    </source>
</evidence>
<evidence type="ECO:0000256" key="4">
    <source>
        <dbReference type="ARBA" id="ARBA00022692"/>
    </source>
</evidence>
<evidence type="ECO:0000313" key="12">
    <source>
        <dbReference type="EMBL" id="MEQ2562575.1"/>
    </source>
</evidence>
<dbReference type="InterPro" id="IPR023214">
    <property type="entry name" value="HAD_sf"/>
</dbReference>
<dbReference type="InterPro" id="IPR018303">
    <property type="entry name" value="ATPase_P-typ_P_site"/>
</dbReference>
<comment type="caution">
    <text evidence="12">The sequence shown here is derived from an EMBL/GenBank/DDBJ whole genome shotgun (WGS) entry which is preliminary data.</text>
</comment>
<feature type="domain" description="P-type ATPase A" evidence="11">
    <location>
        <begin position="194"/>
        <end position="293"/>
    </location>
</feature>
<dbReference type="SFLD" id="SFLDG00002">
    <property type="entry name" value="C1.7:_P-type_atpase_like"/>
    <property type="match status" value="1"/>
</dbReference>